<feature type="region of interest" description="Disordered" evidence="1">
    <location>
        <begin position="231"/>
        <end position="291"/>
    </location>
</feature>
<comment type="caution">
    <text evidence="2">The sequence shown here is derived from an EMBL/GenBank/DDBJ whole genome shotgun (WGS) entry which is preliminary data.</text>
</comment>
<keyword evidence="3" id="KW-1185">Reference proteome</keyword>
<feature type="region of interest" description="Disordered" evidence="1">
    <location>
        <begin position="29"/>
        <end position="52"/>
    </location>
</feature>
<sequence length="291" mass="30941">MVRSGRSRIAALSVTGVLAGALLVGCGDDGDTADEAKKPAAGRDADTGDGATEAVRSAYDRTAEEETARIMLQTRTSAEGKSATVRGKGAVDLDDGDSVLTLTADGQQIEQRVVDQQLYQKPPAGQAPDDKPWVRIDLRKVAAQQRAGNQSMNDPAQSASLAKAIDDKDVVKKGTATVGGVTTTQYRVRVDVAELPDGAALSKQIGPTLPMDLWLDDQGRIRRQQVDMTIKAAPRPEGRSSQRSSEAPERVTVRTVLEFSDFGTEVEADAPPAGKVTDLTDEATKQQRSAR</sequence>
<name>A0ABS0NU72_9ACTN</name>
<evidence type="ECO:0000313" key="2">
    <source>
        <dbReference type="EMBL" id="MBH5338756.1"/>
    </source>
</evidence>
<evidence type="ECO:0000256" key="1">
    <source>
        <dbReference type="SAM" id="MobiDB-lite"/>
    </source>
</evidence>
<accession>A0ABS0NU72</accession>
<organism evidence="2 3">
    <name type="scientific">Streptomyces pactum</name>
    <dbReference type="NCBI Taxonomy" id="68249"/>
    <lineage>
        <taxon>Bacteria</taxon>
        <taxon>Bacillati</taxon>
        <taxon>Actinomycetota</taxon>
        <taxon>Actinomycetes</taxon>
        <taxon>Kitasatosporales</taxon>
        <taxon>Streptomycetaceae</taxon>
        <taxon>Streptomyces</taxon>
    </lineage>
</organism>
<feature type="compositionally biased region" description="Basic and acidic residues" evidence="1">
    <location>
        <begin position="234"/>
        <end position="252"/>
    </location>
</feature>
<dbReference type="Proteomes" id="UP000807371">
    <property type="component" value="Unassembled WGS sequence"/>
</dbReference>
<evidence type="ECO:0000313" key="3">
    <source>
        <dbReference type="Proteomes" id="UP000807371"/>
    </source>
</evidence>
<feature type="compositionally biased region" description="Basic and acidic residues" evidence="1">
    <location>
        <begin position="34"/>
        <end position="46"/>
    </location>
</feature>
<dbReference type="Gene3D" id="2.50.20.20">
    <property type="match status" value="1"/>
</dbReference>
<dbReference type="PROSITE" id="PS51257">
    <property type="entry name" value="PROKAR_LIPOPROTEIN"/>
    <property type="match status" value="1"/>
</dbReference>
<evidence type="ECO:0008006" key="4">
    <source>
        <dbReference type="Google" id="ProtNLM"/>
    </source>
</evidence>
<dbReference type="InterPro" id="IPR029046">
    <property type="entry name" value="LolA/LolB/LppX"/>
</dbReference>
<protein>
    <recommendedName>
        <fullName evidence="4">LppX_LprAFG lipoprotein</fullName>
    </recommendedName>
</protein>
<proteinExistence type="predicted"/>
<reference evidence="2 3" key="1">
    <citation type="submission" date="2020-09" db="EMBL/GenBank/DDBJ databases">
        <title>Biosynthesis of the nuclear factor of activated T cells inhibitor NFAT-133 and its congeners in Streptomyces pactum.</title>
        <authorList>
            <person name="Zhou W."/>
            <person name="Posri P."/>
            <person name="Abugrain M.E."/>
            <person name="Weisberg A.J."/>
            <person name="Chang J.H."/>
            <person name="Mahmud T."/>
        </authorList>
    </citation>
    <scope>NUCLEOTIDE SEQUENCE [LARGE SCALE GENOMIC DNA]</scope>
    <source>
        <strain evidence="2 3">ATCC 27456</strain>
    </source>
</reference>
<gene>
    <name evidence="2" type="ORF">IHE55_29855</name>
</gene>
<dbReference type="SUPFAM" id="SSF89392">
    <property type="entry name" value="Prokaryotic lipoproteins and lipoprotein localization factors"/>
    <property type="match status" value="1"/>
</dbReference>
<dbReference type="EMBL" id="JACYXC010000002">
    <property type="protein sequence ID" value="MBH5338756.1"/>
    <property type="molecule type" value="Genomic_DNA"/>
</dbReference>
<dbReference type="RefSeq" id="WP_197992531.1">
    <property type="nucleotide sequence ID" value="NZ_JACYXC010000002.1"/>
</dbReference>